<reference evidence="3 4" key="1">
    <citation type="submission" date="2021-05" db="EMBL/GenBank/DDBJ databases">
        <authorList>
            <person name="Zahm M."/>
            <person name="Klopp C."/>
            <person name="Cabau C."/>
            <person name="Kuhl H."/>
            <person name="Suciu R."/>
            <person name="Ciorpac M."/>
            <person name="Holostenco D."/>
            <person name="Gessner J."/>
            <person name="Wuertz S."/>
            <person name="Hohne C."/>
            <person name="Stock M."/>
            <person name="Gislard M."/>
            <person name="Lluch J."/>
            <person name="Milhes M."/>
            <person name="Lampietro C."/>
            <person name="Lopez Roques C."/>
            <person name="Donnadieu C."/>
            <person name="Du K."/>
            <person name="Schartl M."/>
            <person name="Guiguen Y."/>
        </authorList>
    </citation>
    <scope>NUCLEOTIDE SEQUENCE [LARGE SCALE GENOMIC DNA]</scope>
    <source>
        <strain evidence="3">Hh-F2</strain>
        <tissue evidence="3">Blood</tissue>
    </source>
</reference>
<evidence type="ECO:0000256" key="2">
    <source>
        <dbReference type="ARBA" id="ARBA00023134"/>
    </source>
</evidence>
<keyword evidence="2" id="KW-0342">GTP-binding</keyword>
<evidence type="ECO:0000313" key="3">
    <source>
        <dbReference type="EMBL" id="KAK6493372.1"/>
    </source>
</evidence>
<dbReference type="PRINTS" id="PR00328">
    <property type="entry name" value="SAR1GTPBP"/>
</dbReference>
<protein>
    <submittedName>
        <fullName evidence="3">ADP-ribosylation factor-like protein 9</fullName>
    </submittedName>
</protein>
<keyword evidence="1" id="KW-0547">Nucleotide-binding</keyword>
<dbReference type="InterPro" id="IPR027417">
    <property type="entry name" value="P-loop_NTPase"/>
</dbReference>
<dbReference type="PROSITE" id="PS51417">
    <property type="entry name" value="ARF"/>
    <property type="match status" value="1"/>
</dbReference>
<name>A0ABR1A8E7_HUSHU</name>
<dbReference type="Gene3D" id="3.40.50.300">
    <property type="entry name" value="P-loop containing nucleotide triphosphate hydrolases"/>
    <property type="match status" value="1"/>
</dbReference>
<gene>
    <name evidence="3" type="ORF">HHUSO_G2947</name>
</gene>
<comment type="caution">
    <text evidence="3">The sequence shown here is derived from an EMBL/GenBank/DDBJ whole genome shotgun (WGS) entry which is preliminary data.</text>
</comment>
<dbReference type="SMART" id="SM00177">
    <property type="entry name" value="ARF"/>
    <property type="match status" value="1"/>
</dbReference>
<dbReference type="InterPro" id="IPR006689">
    <property type="entry name" value="Small_GTPase_ARF/SAR"/>
</dbReference>
<dbReference type="PANTHER" id="PTHR46724:SF2">
    <property type="entry name" value="ADP-RIBOSYLATION FACTOR-LIKE PROTEIN 9"/>
    <property type="match status" value="1"/>
</dbReference>
<proteinExistence type="predicted"/>
<dbReference type="SMART" id="SM00178">
    <property type="entry name" value="SAR"/>
    <property type="match status" value="1"/>
</dbReference>
<dbReference type="EMBL" id="JAHFZB010000002">
    <property type="protein sequence ID" value="KAK6493372.1"/>
    <property type="molecule type" value="Genomic_DNA"/>
</dbReference>
<dbReference type="Pfam" id="PF00025">
    <property type="entry name" value="Arf"/>
    <property type="match status" value="1"/>
</dbReference>
<evidence type="ECO:0000256" key="1">
    <source>
        <dbReference type="ARBA" id="ARBA00022741"/>
    </source>
</evidence>
<dbReference type="InterPro" id="IPR053254">
    <property type="entry name" value="Arf-like_GTPase"/>
</dbReference>
<accession>A0ABR1A8E7</accession>
<organism evidence="3 4">
    <name type="scientific">Huso huso</name>
    <name type="common">Beluga</name>
    <name type="synonym">Acipenser huso</name>
    <dbReference type="NCBI Taxonomy" id="61971"/>
    <lineage>
        <taxon>Eukaryota</taxon>
        <taxon>Metazoa</taxon>
        <taxon>Chordata</taxon>
        <taxon>Craniata</taxon>
        <taxon>Vertebrata</taxon>
        <taxon>Euteleostomi</taxon>
        <taxon>Actinopterygii</taxon>
        <taxon>Chondrostei</taxon>
        <taxon>Acipenseriformes</taxon>
        <taxon>Acipenseridae</taxon>
        <taxon>Huso</taxon>
    </lineage>
</organism>
<dbReference type="PANTHER" id="PTHR46724">
    <property type="entry name" value="ADP-RIBOSYLATION FACTOR-LIKE PROTEIN 9-RELATED"/>
    <property type="match status" value="1"/>
</dbReference>
<keyword evidence="4" id="KW-1185">Reference proteome</keyword>
<sequence>MRWIMPGFREIGLVGAGFAVTGGVVYAIWNFVASTRRKQQTATDEPSDEPNLVREVKSANKQILVLGLDGAGKTSILHCLATGTVKRKVSPTEGFNAVCINTEDVQMEFLEIGGSGTLRTYWHMYLKKAQVLVYVVDSADPSRFPAAKKHLHQLIKEDAQLPLVVLLNKQDLEGACGITELHDALSLSEVGDERKLFIIGTHVKLNGSEVPSSVQDARELITQLVAENR</sequence>
<dbReference type="SUPFAM" id="SSF52540">
    <property type="entry name" value="P-loop containing nucleoside triphosphate hydrolases"/>
    <property type="match status" value="1"/>
</dbReference>
<evidence type="ECO:0000313" key="4">
    <source>
        <dbReference type="Proteomes" id="UP001369086"/>
    </source>
</evidence>
<dbReference type="Proteomes" id="UP001369086">
    <property type="component" value="Unassembled WGS sequence"/>
</dbReference>